<dbReference type="RefSeq" id="WP_179406857.1">
    <property type="nucleotide sequence ID" value="NZ_BMGF01000009.1"/>
</dbReference>
<name>A0A7Z0BT91_9SPHN</name>
<comment type="caution">
    <text evidence="1">The sequence shown here is derived from an EMBL/GenBank/DDBJ whole genome shotgun (WGS) entry which is preliminary data.</text>
</comment>
<protein>
    <submittedName>
        <fullName evidence="1">Ectoine hydroxylase-related dioxygenase (Phytanoyl-CoA dioxygenase family)</fullName>
    </submittedName>
</protein>
<evidence type="ECO:0000313" key="2">
    <source>
        <dbReference type="Proteomes" id="UP000522081"/>
    </source>
</evidence>
<reference evidence="1 2" key="1">
    <citation type="submission" date="2020-07" db="EMBL/GenBank/DDBJ databases">
        <title>Genomic Encyclopedia of Type Strains, Phase IV (KMG-IV): sequencing the most valuable type-strain genomes for metagenomic binning, comparative biology and taxonomic classification.</title>
        <authorList>
            <person name="Goeker M."/>
        </authorList>
    </citation>
    <scope>NUCLEOTIDE SEQUENCE [LARGE SCALE GENOMIC DNA]</scope>
    <source>
        <strain evidence="1 2">DSM 29043</strain>
    </source>
</reference>
<dbReference type="InterPro" id="IPR008775">
    <property type="entry name" value="Phytyl_CoA_dOase-like"/>
</dbReference>
<accession>A0A7Z0BT91</accession>
<dbReference type="Gene3D" id="2.60.120.620">
    <property type="entry name" value="q2cbj1_9rhob like domain"/>
    <property type="match status" value="1"/>
</dbReference>
<organism evidence="1 2">
    <name type="scientific">Novosphingobium marinum</name>
    <dbReference type="NCBI Taxonomy" id="1514948"/>
    <lineage>
        <taxon>Bacteria</taxon>
        <taxon>Pseudomonadati</taxon>
        <taxon>Pseudomonadota</taxon>
        <taxon>Alphaproteobacteria</taxon>
        <taxon>Sphingomonadales</taxon>
        <taxon>Sphingomonadaceae</taxon>
        <taxon>Novosphingobium</taxon>
    </lineage>
</organism>
<keyword evidence="2" id="KW-1185">Reference proteome</keyword>
<dbReference type="GO" id="GO:0005506">
    <property type="term" value="F:iron ion binding"/>
    <property type="evidence" value="ECO:0007669"/>
    <property type="project" value="UniProtKB-ARBA"/>
</dbReference>
<dbReference type="Proteomes" id="UP000522081">
    <property type="component" value="Unassembled WGS sequence"/>
</dbReference>
<gene>
    <name evidence="1" type="ORF">FHS75_001273</name>
</gene>
<proteinExistence type="predicted"/>
<dbReference type="PANTHER" id="PTHR20883:SF49">
    <property type="entry name" value="PHYTANOYL-COA DIOXYGENASE"/>
    <property type="match status" value="1"/>
</dbReference>
<dbReference type="GO" id="GO:0016706">
    <property type="term" value="F:2-oxoglutarate-dependent dioxygenase activity"/>
    <property type="evidence" value="ECO:0007669"/>
    <property type="project" value="UniProtKB-ARBA"/>
</dbReference>
<dbReference type="Pfam" id="PF05721">
    <property type="entry name" value="PhyH"/>
    <property type="match status" value="1"/>
</dbReference>
<evidence type="ECO:0000313" key="1">
    <source>
        <dbReference type="EMBL" id="NYH94954.1"/>
    </source>
</evidence>
<dbReference type="PANTHER" id="PTHR20883">
    <property type="entry name" value="PHYTANOYL-COA DIOXYGENASE DOMAIN CONTAINING 1"/>
    <property type="match status" value="1"/>
</dbReference>
<sequence>MTQVRTKTDLARSYLDDGVICVPGLLDPESLDLAEEAFGWSLDNPSPAAQRLFPDAGTVFYQDLFNTLSWPHYMPLVQRAGLGPLMARLWQSREVWFFFEQVFHKVGAGRRTPWHQDTSYFPVEGEHLSVVWISLDRVSKEQALEFVRGSHKGTIFNGAAFTGDDDTAPLYDEGAMPRLPDIEASRAAYDIVSWATEPGDGIIFHPSVLHGGGQTDAGEERRTVSLRFFGDDCRFVSRPSVSKQSAVGFNRNETGSRNVEEFYEGLSPGDLFRHPDFIALEAA</sequence>
<dbReference type="AlphaFoldDB" id="A0A7Z0BT91"/>
<dbReference type="EMBL" id="JACBZF010000002">
    <property type="protein sequence ID" value="NYH94954.1"/>
    <property type="molecule type" value="Genomic_DNA"/>
</dbReference>
<keyword evidence="1" id="KW-0560">Oxidoreductase</keyword>
<dbReference type="SUPFAM" id="SSF51197">
    <property type="entry name" value="Clavaminate synthase-like"/>
    <property type="match status" value="1"/>
</dbReference>
<keyword evidence="1" id="KW-0223">Dioxygenase</keyword>